<sequence>MGLLVANSSTSTVTLVSLAEQIPFPDMRICFEGFRNLNYFSFETDTMTPQQFIEYRYIRQLNATGLAILDESNHYMMNGSLSCWLISGPEDEFYITQSVANNGFAPIYEDEPGLMTVFQSSTPNNVSMPAGAIDIYPSSMAYLTMQDQQIYTFMTVLGSAAGLLGLLITLDRLLFGARSISPWGLVHRWSFGKLKVSLRNHLHEAFGFLRRPILFVHSINNHLFDKPTTLDLHGLSNVNERKTIPGDYDDSDNNKHINLIHKTMAMKENSNVMASSVSTLNANDESSSQQLYYEQRMHILENRLIKQEKLLLEQQQQILEQQRRWQLMELMNKAYYTDPEIFYNLDKSYDHHPSPLPSLPQQEKDRSFKGKFWRHRKNTNDYDNNPITSITTDSTKVDHYNASRKTASISSEDDLLI</sequence>
<keyword evidence="3" id="KW-1185">Reference proteome</keyword>
<name>A0AAD5JXJ3_9FUNG</name>
<evidence type="ECO:0000256" key="1">
    <source>
        <dbReference type="SAM" id="Phobius"/>
    </source>
</evidence>
<keyword evidence="1" id="KW-0472">Membrane</keyword>
<reference evidence="2" key="1">
    <citation type="journal article" date="2022" name="IScience">
        <title>Evolution of zygomycete secretomes and the origins of terrestrial fungal ecologies.</title>
        <authorList>
            <person name="Chang Y."/>
            <person name="Wang Y."/>
            <person name="Mondo S."/>
            <person name="Ahrendt S."/>
            <person name="Andreopoulos W."/>
            <person name="Barry K."/>
            <person name="Beard J."/>
            <person name="Benny G.L."/>
            <person name="Blankenship S."/>
            <person name="Bonito G."/>
            <person name="Cuomo C."/>
            <person name="Desiro A."/>
            <person name="Gervers K.A."/>
            <person name="Hundley H."/>
            <person name="Kuo A."/>
            <person name="LaButti K."/>
            <person name="Lang B.F."/>
            <person name="Lipzen A."/>
            <person name="O'Donnell K."/>
            <person name="Pangilinan J."/>
            <person name="Reynolds N."/>
            <person name="Sandor L."/>
            <person name="Smith M.E."/>
            <person name="Tsang A."/>
            <person name="Grigoriev I.V."/>
            <person name="Stajich J.E."/>
            <person name="Spatafora J.W."/>
        </authorList>
    </citation>
    <scope>NUCLEOTIDE SEQUENCE</scope>
    <source>
        <strain evidence="2">RSA 2281</strain>
    </source>
</reference>
<dbReference type="EMBL" id="JAIXMP010000018">
    <property type="protein sequence ID" value="KAI9258837.1"/>
    <property type="molecule type" value="Genomic_DNA"/>
</dbReference>
<comment type="caution">
    <text evidence="2">The sequence shown here is derived from an EMBL/GenBank/DDBJ whole genome shotgun (WGS) entry which is preliminary data.</text>
</comment>
<dbReference type="Proteomes" id="UP001209540">
    <property type="component" value="Unassembled WGS sequence"/>
</dbReference>
<evidence type="ECO:0000313" key="3">
    <source>
        <dbReference type="Proteomes" id="UP001209540"/>
    </source>
</evidence>
<evidence type="ECO:0000313" key="2">
    <source>
        <dbReference type="EMBL" id="KAI9258837.1"/>
    </source>
</evidence>
<organism evidence="2 3">
    <name type="scientific">Phascolomyces articulosus</name>
    <dbReference type="NCBI Taxonomy" id="60185"/>
    <lineage>
        <taxon>Eukaryota</taxon>
        <taxon>Fungi</taxon>
        <taxon>Fungi incertae sedis</taxon>
        <taxon>Mucoromycota</taxon>
        <taxon>Mucoromycotina</taxon>
        <taxon>Mucoromycetes</taxon>
        <taxon>Mucorales</taxon>
        <taxon>Lichtheimiaceae</taxon>
        <taxon>Phascolomyces</taxon>
    </lineage>
</organism>
<feature type="transmembrane region" description="Helical" evidence="1">
    <location>
        <begin position="150"/>
        <end position="170"/>
    </location>
</feature>
<keyword evidence="1" id="KW-0812">Transmembrane</keyword>
<dbReference type="AlphaFoldDB" id="A0AAD5JXJ3"/>
<proteinExistence type="predicted"/>
<protein>
    <submittedName>
        <fullName evidence="2">Uncharacterized protein</fullName>
    </submittedName>
</protein>
<reference evidence="2" key="2">
    <citation type="submission" date="2023-02" db="EMBL/GenBank/DDBJ databases">
        <authorList>
            <consortium name="DOE Joint Genome Institute"/>
            <person name="Mondo S.J."/>
            <person name="Chang Y."/>
            <person name="Wang Y."/>
            <person name="Ahrendt S."/>
            <person name="Andreopoulos W."/>
            <person name="Barry K."/>
            <person name="Beard J."/>
            <person name="Benny G.L."/>
            <person name="Blankenship S."/>
            <person name="Bonito G."/>
            <person name="Cuomo C."/>
            <person name="Desiro A."/>
            <person name="Gervers K.A."/>
            <person name="Hundley H."/>
            <person name="Kuo A."/>
            <person name="LaButti K."/>
            <person name="Lang B.F."/>
            <person name="Lipzen A."/>
            <person name="O'Donnell K."/>
            <person name="Pangilinan J."/>
            <person name="Reynolds N."/>
            <person name="Sandor L."/>
            <person name="Smith M.W."/>
            <person name="Tsang A."/>
            <person name="Grigoriev I.V."/>
            <person name="Stajich J.E."/>
            <person name="Spatafora J.W."/>
        </authorList>
    </citation>
    <scope>NUCLEOTIDE SEQUENCE</scope>
    <source>
        <strain evidence="2">RSA 2281</strain>
    </source>
</reference>
<keyword evidence="1" id="KW-1133">Transmembrane helix</keyword>
<gene>
    <name evidence="2" type="ORF">BDA99DRAFT_606082</name>
</gene>
<accession>A0AAD5JXJ3</accession>